<dbReference type="AlphaFoldDB" id="A0A8S4A1M2"/>
<evidence type="ECO:0000256" key="2">
    <source>
        <dbReference type="SAM" id="Phobius"/>
    </source>
</evidence>
<feature type="compositionally biased region" description="Basic residues" evidence="1">
    <location>
        <begin position="125"/>
        <end position="135"/>
    </location>
</feature>
<feature type="region of interest" description="Disordered" evidence="1">
    <location>
        <begin position="122"/>
        <end position="141"/>
    </location>
</feature>
<dbReference type="OrthoDB" id="6123187at2759"/>
<feature type="transmembrane region" description="Helical" evidence="2">
    <location>
        <begin position="932"/>
        <end position="953"/>
    </location>
</feature>
<feature type="region of interest" description="Disordered" evidence="1">
    <location>
        <begin position="1"/>
        <end position="22"/>
    </location>
</feature>
<sequence length="955" mass="109702">MNLKRARSAASENLGDENESSVWLDRPNSLRRNKDIESTICLNCMSKKENSDDGDEQNEFACIVEDFDDDYLEDFLDFDVIFSSQNKPKLSKSQKETRKKFKKKHHKKITAAEFSIVKENEIKPRSRKKRSKAKRQVQFSEDSPEIMGIDNVRFNDVTGDMYNDMDLKSDISGFGDTCNLGGQLALGGVNNNNVADRNMNADEEDDVSETSYIPESAILHQQQTAVLKKIFERKQKKKQTVDKERVSLPVATYEKYQLGPPFDGSYAVEKDPENPFCCLRHANEILAFCCENARCRAFCDIHKMVGASSFEVLRKLLKDILYFALNSGSVISSQKLLKRKKMMYSLYEFMQRKADLYEDEKFKTSSYVEYDGTYCNQLLTSILTLVEFILDITVNIRKDGRAQYIKKKERLYGRIEQQSPRCLFCAKFLRPGVSTNDKGCYDLERLVRFFKTESVAVAQKEINIEMTYKYTVQRFCATIVSNAMKEVSVELDDPPLVLACKVSRAMICKQLDKMLPKITSFKDMTADELRRVGSRRERIQARNDPTAGGNKIETAADKRRKNIISSLQDQLGTKWRAGLKENELDYCSKLLAQILVHEKIMGFSVYNGFLLKEHEEILASNRLRLIEIERKAQGIIKKIVRLIVVPGLRIALKDSDDVDVLFCSPDVEVSYLQESISVMQFNSEVTFLKTCCYYIDDIVNAKIEEFRYFAAYLKSFDPSVNLQDKLKASMFASHYKHEDKIEIQTMNNNSSLIAAPVLRWGFSAIKGLTLPKELKMFPYCDKHFKEKYQAAAGSLSEESPKMKIARKLVRARLKVKSYLDGQKTKKNKELRLHLAHVQAQMTEQIALLAQTVTSAFSLEDDYQREYSNDDLFNVEFYATKNLKLLFPTNVGHFLLFLLVVLTLVMIMLTTVKGGSLPVSSVQEWFLRFVQCLLLYGFVFEPLKCLIYVVLQLYNG</sequence>
<feature type="transmembrane region" description="Helical" evidence="2">
    <location>
        <begin position="890"/>
        <end position="911"/>
    </location>
</feature>
<evidence type="ECO:0000313" key="3">
    <source>
        <dbReference type="EMBL" id="CAG5135639.1"/>
    </source>
</evidence>
<accession>A0A8S4A1M2</accession>
<keyword evidence="4" id="KW-1185">Reference proteome</keyword>
<keyword evidence="2" id="KW-1133">Transmembrane helix</keyword>
<gene>
    <name evidence="3" type="ORF">CUNI_LOCUS21197</name>
</gene>
<evidence type="ECO:0000313" key="4">
    <source>
        <dbReference type="Proteomes" id="UP000678393"/>
    </source>
</evidence>
<evidence type="ECO:0000256" key="1">
    <source>
        <dbReference type="SAM" id="MobiDB-lite"/>
    </source>
</evidence>
<dbReference type="EMBL" id="CAJHNH020008442">
    <property type="protein sequence ID" value="CAG5135639.1"/>
    <property type="molecule type" value="Genomic_DNA"/>
</dbReference>
<reference evidence="3" key="1">
    <citation type="submission" date="2021-04" db="EMBL/GenBank/DDBJ databases">
        <authorList>
            <consortium name="Molecular Ecology Group"/>
        </authorList>
    </citation>
    <scope>NUCLEOTIDE SEQUENCE</scope>
</reference>
<organism evidence="3 4">
    <name type="scientific">Candidula unifasciata</name>
    <dbReference type="NCBI Taxonomy" id="100452"/>
    <lineage>
        <taxon>Eukaryota</taxon>
        <taxon>Metazoa</taxon>
        <taxon>Spiralia</taxon>
        <taxon>Lophotrochozoa</taxon>
        <taxon>Mollusca</taxon>
        <taxon>Gastropoda</taxon>
        <taxon>Heterobranchia</taxon>
        <taxon>Euthyneura</taxon>
        <taxon>Panpulmonata</taxon>
        <taxon>Eupulmonata</taxon>
        <taxon>Stylommatophora</taxon>
        <taxon>Helicina</taxon>
        <taxon>Helicoidea</taxon>
        <taxon>Geomitridae</taxon>
        <taxon>Candidula</taxon>
    </lineage>
</organism>
<keyword evidence="2" id="KW-0812">Transmembrane</keyword>
<keyword evidence="2" id="KW-0472">Membrane</keyword>
<name>A0A8S4A1M2_9EUPU</name>
<proteinExistence type="predicted"/>
<comment type="caution">
    <text evidence="3">The sequence shown here is derived from an EMBL/GenBank/DDBJ whole genome shotgun (WGS) entry which is preliminary data.</text>
</comment>
<dbReference type="Proteomes" id="UP000678393">
    <property type="component" value="Unassembled WGS sequence"/>
</dbReference>
<protein>
    <submittedName>
        <fullName evidence="3">Uncharacterized protein</fullName>
    </submittedName>
</protein>